<feature type="region of interest" description="Disordered" evidence="1">
    <location>
        <begin position="160"/>
        <end position="181"/>
    </location>
</feature>
<dbReference type="AlphaFoldDB" id="A0A9X5ATM0"/>
<accession>A0A9X5ATM0</accession>
<evidence type="ECO:0000256" key="1">
    <source>
        <dbReference type="SAM" id="MobiDB-lite"/>
    </source>
</evidence>
<proteinExistence type="predicted"/>
<dbReference type="Proteomes" id="UP000438991">
    <property type="component" value="Unassembled WGS sequence"/>
</dbReference>
<evidence type="ECO:0000313" key="4">
    <source>
        <dbReference type="Proteomes" id="UP000438991"/>
    </source>
</evidence>
<evidence type="ECO:0008006" key="5">
    <source>
        <dbReference type="Google" id="ProtNLM"/>
    </source>
</evidence>
<name>A0A9X5ATM0_9BRAD</name>
<sequence>MQGAPASASSDCLNRSILDRSIAALATVCRSVVGHSILRLSSAGGFVVSRSIISRSIISHRIVRRPIVRRSIAVACVLMLVLVGVLHHLMPDHYAFGADITAPAAAAALPSDAASPSEDGSGGFAVAIAADYCSACTAVTMPAVALRGMGERLALVVDPAPPPATRAHPPGIELPPPRRSV</sequence>
<keyword evidence="2" id="KW-0472">Membrane</keyword>
<keyword evidence="2" id="KW-0812">Transmembrane</keyword>
<evidence type="ECO:0000256" key="2">
    <source>
        <dbReference type="SAM" id="Phobius"/>
    </source>
</evidence>
<evidence type="ECO:0000313" key="3">
    <source>
        <dbReference type="EMBL" id="MTW18526.1"/>
    </source>
</evidence>
<organism evidence="3 4">
    <name type="scientific">Rhodoplanes serenus</name>
    <dbReference type="NCBI Taxonomy" id="200615"/>
    <lineage>
        <taxon>Bacteria</taxon>
        <taxon>Pseudomonadati</taxon>
        <taxon>Pseudomonadota</taxon>
        <taxon>Alphaproteobacteria</taxon>
        <taxon>Hyphomicrobiales</taxon>
        <taxon>Nitrobacteraceae</taxon>
        <taxon>Rhodoplanes</taxon>
    </lineage>
</organism>
<gene>
    <name evidence="3" type="ORF">GJ689_20200</name>
</gene>
<dbReference type="EMBL" id="WNKV01000017">
    <property type="protein sequence ID" value="MTW18526.1"/>
    <property type="molecule type" value="Genomic_DNA"/>
</dbReference>
<comment type="caution">
    <text evidence="3">The sequence shown here is derived from an EMBL/GenBank/DDBJ whole genome shotgun (WGS) entry which is preliminary data.</text>
</comment>
<dbReference type="RefSeq" id="WP_155480955.1">
    <property type="nucleotide sequence ID" value="NZ_WNKV01000017.1"/>
</dbReference>
<reference evidence="3 4" key="1">
    <citation type="submission" date="2019-11" db="EMBL/GenBank/DDBJ databases">
        <title>Whole-genome sequence of Rhodoplanes serenus DSM 18633, type strain.</title>
        <authorList>
            <person name="Kyndt J.A."/>
            <person name="Meyer T.E."/>
        </authorList>
    </citation>
    <scope>NUCLEOTIDE SEQUENCE [LARGE SCALE GENOMIC DNA]</scope>
    <source>
        <strain evidence="3 4">DSM 18633</strain>
    </source>
</reference>
<feature type="compositionally biased region" description="Pro residues" evidence="1">
    <location>
        <begin position="172"/>
        <end position="181"/>
    </location>
</feature>
<protein>
    <recommendedName>
        <fullName evidence="5">DUF2946 domain-containing protein</fullName>
    </recommendedName>
</protein>
<feature type="transmembrane region" description="Helical" evidence="2">
    <location>
        <begin position="71"/>
        <end position="90"/>
    </location>
</feature>
<keyword evidence="2" id="KW-1133">Transmembrane helix</keyword>